<comment type="caution">
    <text evidence="1">The sequence shown here is derived from an EMBL/GenBank/DDBJ whole genome shotgun (WGS) entry which is preliminary data.</text>
</comment>
<dbReference type="RefSeq" id="WP_183188794.1">
    <property type="nucleotide sequence ID" value="NZ_JACICD010000002.1"/>
</dbReference>
<accession>A0A839Z6D8</accession>
<dbReference type="Proteomes" id="UP000533469">
    <property type="component" value="Unassembled WGS sequence"/>
</dbReference>
<keyword evidence="2" id="KW-1185">Reference proteome</keyword>
<dbReference type="EMBL" id="JACICD010000002">
    <property type="protein sequence ID" value="MBB3770603.1"/>
    <property type="molecule type" value="Genomic_DNA"/>
</dbReference>
<dbReference type="InterPro" id="IPR009531">
    <property type="entry name" value="DUF1150"/>
</dbReference>
<name>A0A839Z6D8_9HYPH</name>
<dbReference type="AlphaFoldDB" id="A0A839Z6D8"/>
<sequence length="94" mass="9693">MTNDFQLNAASASEALAGGLSPEAFANLGGGQIAYVKPITSEEASSLFPQARLAPGLQLYTLHAADGTPMMLTDSREAAIASAAQNELMTVSLH</sequence>
<evidence type="ECO:0008006" key="3">
    <source>
        <dbReference type="Google" id="ProtNLM"/>
    </source>
</evidence>
<evidence type="ECO:0000313" key="2">
    <source>
        <dbReference type="Proteomes" id="UP000533469"/>
    </source>
</evidence>
<proteinExistence type="predicted"/>
<evidence type="ECO:0000313" key="1">
    <source>
        <dbReference type="EMBL" id="MBB3770603.1"/>
    </source>
</evidence>
<gene>
    <name evidence="1" type="ORF">FHS55_001198</name>
</gene>
<dbReference type="Pfam" id="PF06620">
    <property type="entry name" value="DUF1150"/>
    <property type="match status" value="1"/>
</dbReference>
<protein>
    <recommendedName>
        <fullName evidence="3">DUF1150 domain-containing protein</fullName>
    </recommendedName>
</protein>
<organism evidence="1 2">
    <name type="scientific">Ancylobacter tetraedralis</name>
    <dbReference type="NCBI Taxonomy" id="217068"/>
    <lineage>
        <taxon>Bacteria</taxon>
        <taxon>Pseudomonadati</taxon>
        <taxon>Pseudomonadota</taxon>
        <taxon>Alphaproteobacteria</taxon>
        <taxon>Hyphomicrobiales</taxon>
        <taxon>Xanthobacteraceae</taxon>
        <taxon>Ancylobacter</taxon>
    </lineage>
</organism>
<reference evidence="1 2" key="1">
    <citation type="submission" date="2020-08" db="EMBL/GenBank/DDBJ databases">
        <title>Genomic Encyclopedia of Type Strains, Phase IV (KMG-IV): sequencing the most valuable type-strain genomes for metagenomic binning, comparative biology and taxonomic classification.</title>
        <authorList>
            <person name="Goeker M."/>
        </authorList>
    </citation>
    <scope>NUCLEOTIDE SEQUENCE [LARGE SCALE GENOMIC DNA]</scope>
    <source>
        <strain evidence="1 2">DSM 5895</strain>
    </source>
</reference>